<accession>A0A6B1G205</accession>
<feature type="domain" description="Cytochrome c" evidence="7">
    <location>
        <begin position="345"/>
        <end position="448"/>
    </location>
</feature>
<reference evidence="9" key="1">
    <citation type="submission" date="2019-09" db="EMBL/GenBank/DDBJ databases">
        <title>Characterisation of the sponge microbiome using genome-centric metagenomics.</title>
        <authorList>
            <person name="Engelberts J.P."/>
            <person name="Robbins S.J."/>
            <person name="De Goeij J.M."/>
            <person name="Aranda M."/>
            <person name="Bell S.C."/>
            <person name="Webster N.S."/>
        </authorList>
    </citation>
    <scope>NUCLEOTIDE SEQUENCE</scope>
    <source>
        <strain evidence="9">SB0675_bin_29</strain>
    </source>
</reference>
<keyword evidence="6" id="KW-0472">Membrane</keyword>
<dbReference type="SUPFAM" id="SSF46626">
    <property type="entry name" value="Cytochrome c"/>
    <property type="match status" value="1"/>
</dbReference>
<keyword evidence="1 4" id="KW-0349">Heme</keyword>
<evidence type="ECO:0000259" key="8">
    <source>
        <dbReference type="PROSITE" id="PS51782"/>
    </source>
</evidence>
<evidence type="ECO:0000256" key="1">
    <source>
        <dbReference type="ARBA" id="ARBA00022617"/>
    </source>
</evidence>
<dbReference type="PANTHER" id="PTHR33734">
    <property type="entry name" value="LYSM DOMAIN-CONTAINING GPI-ANCHORED PROTEIN 2"/>
    <property type="match status" value="1"/>
</dbReference>
<dbReference type="Pfam" id="PF01476">
    <property type="entry name" value="LysM"/>
    <property type="match status" value="3"/>
</dbReference>
<dbReference type="InterPro" id="IPR036909">
    <property type="entry name" value="Cyt_c-like_dom_sf"/>
</dbReference>
<evidence type="ECO:0000256" key="5">
    <source>
        <dbReference type="SAM" id="MobiDB-lite"/>
    </source>
</evidence>
<sequence>MRRSDRKPGWYGRLRGAGRRVSLLSRAVLLGALVVAGFTVYHLSRDGSTADQAVALAQQGGEENAATATPEATPDSERQAVTGSNQSSVQGRSDAAAPVADAGFVRPYTVESALDYVYTARMGERWSVIADRFDLAVGQLKEANSELWLLRGEAIRAGDQLAIPGLGTDAAVQPVIYEVQAGDTWERIAGRFSVTYLDLLLDNFNLWALRGVEIQAGDEIEIRHLPVEVRNVGASRGWAGGPPVLASSFVAAREERGGPQTTADQAGTYLVQPGDTWESVAEDTGINVEALKEVNGEYSEGALQSGDVLRISWILHVALMFRQVEGNGVRSASELSTLSEEERAALAARGLTVYKEQYCGVCHQLESAGTRGIFGPTHGEMVEMAAARLEDPAYSGEATDVYTYLYESIIEPDKYFVKGYAMSPHRMPSFRHIPEEDLEALIVFLAGE</sequence>
<feature type="compositionally biased region" description="Polar residues" evidence="5">
    <location>
        <begin position="79"/>
        <end position="91"/>
    </location>
</feature>
<dbReference type="Gene3D" id="1.10.760.10">
    <property type="entry name" value="Cytochrome c-like domain"/>
    <property type="match status" value="1"/>
</dbReference>
<dbReference type="SUPFAM" id="SSF54106">
    <property type="entry name" value="LysM domain"/>
    <property type="match status" value="1"/>
</dbReference>
<keyword evidence="2 4" id="KW-0479">Metal-binding</keyword>
<evidence type="ECO:0000256" key="4">
    <source>
        <dbReference type="PROSITE-ProRule" id="PRU00433"/>
    </source>
</evidence>
<dbReference type="PROSITE" id="PS51007">
    <property type="entry name" value="CYTC"/>
    <property type="match status" value="1"/>
</dbReference>
<dbReference type="GO" id="GO:0020037">
    <property type="term" value="F:heme binding"/>
    <property type="evidence" value="ECO:0007669"/>
    <property type="project" value="InterPro"/>
</dbReference>
<dbReference type="Gene3D" id="3.10.350.10">
    <property type="entry name" value="LysM domain"/>
    <property type="match status" value="2"/>
</dbReference>
<feature type="transmembrane region" description="Helical" evidence="6">
    <location>
        <begin position="21"/>
        <end position="43"/>
    </location>
</feature>
<feature type="domain" description="LysM" evidence="8">
    <location>
        <begin position="175"/>
        <end position="222"/>
    </location>
</feature>
<comment type="caution">
    <text evidence="9">The sequence shown here is derived from an EMBL/GenBank/DDBJ whole genome shotgun (WGS) entry which is preliminary data.</text>
</comment>
<evidence type="ECO:0000259" key="7">
    <source>
        <dbReference type="PROSITE" id="PS51007"/>
    </source>
</evidence>
<proteinExistence type="predicted"/>
<dbReference type="PANTHER" id="PTHR33734:SF22">
    <property type="entry name" value="MEMBRANE-BOUND LYTIC MUREIN TRANSGLYCOSYLASE D"/>
    <property type="match status" value="1"/>
</dbReference>
<dbReference type="InterPro" id="IPR009056">
    <property type="entry name" value="Cyt_c-like_dom"/>
</dbReference>
<feature type="region of interest" description="Disordered" evidence="5">
    <location>
        <begin position="59"/>
        <end position="94"/>
    </location>
</feature>
<dbReference type="EMBL" id="VYDA01000220">
    <property type="protein sequence ID" value="MYH61275.1"/>
    <property type="molecule type" value="Genomic_DNA"/>
</dbReference>
<dbReference type="GO" id="GO:0046872">
    <property type="term" value="F:metal ion binding"/>
    <property type="evidence" value="ECO:0007669"/>
    <property type="project" value="UniProtKB-KW"/>
</dbReference>
<feature type="compositionally biased region" description="Low complexity" evidence="5">
    <location>
        <begin position="62"/>
        <end position="73"/>
    </location>
</feature>
<name>A0A6B1G205_9CHLR</name>
<keyword evidence="6" id="KW-0812">Transmembrane</keyword>
<evidence type="ECO:0000313" key="9">
    <source>
        <dbReference type="EMBL" id="MYH61275.1"/>
    </source>
</evidence>
<evidence type="ECO:0000256" key="2">
    <source>
        <dbReference type="ARBA" id="ARBA00022723"/>
    </source>
</evidence>
<dbReference type="AlphaFoldDB" id="A0A6B1G205"/>
<evidence type="ECO:0000256" key="3">
    <source>
        <dbReference type="ARBA" id="ARBA00023004"/>
    </source>
</evidence>
<protein>
    <submittedName>
        <fullName evidence="9">LysM peptidoglycan-binding domain-containing protein</fullName>
    </submittedName>
</protein>
<dbReference type="InterPro" id="IPR018392">
    <property type="entry name" value="LysM"/>
</dbReference>
<feature type="domain" description="LysM" evidence="8">
    <location>
        <begin position="267"/>
        <end position="311"/>
    </location>
</feature>
<dbReference type="SMART" id="SM00257">
    <property type="entry name" value="LysM"/>
    <property type="match status" value="3"/>
</dbReference>
<organism evidence="9">
    <name type="scientific">Caldilineaceae bacterium SB0675_bin_29</name>
    <dbReference type="NCBI Taxonomy" id="2605266"/>
    <lineage>
        <taxon>Bacteria</taxon>
        <taxon>Bacillati</taxon>
        <taxon>Chloroflexota</taxon>
        <taxon>Caldilineae</taxon>
        <taxon>Caldilineales</taxon>
        <taxon>Caldilineaceae</taxon>
    </lineage>
</organism>
<dbReference type="InterPro" id="IPR036779">
    <property type="entry name" value="LysM_dom_sf"/>
</dbReference>
<gene>
    <name evidence="9" type="ORF">F4148_05790</name>
</gene>
<dbReference type="CDD" id="cd00118">
    <property type="entry name" value="LysM"/>
    <property type="match status" value="2"/>
</dbReference>
<keyword evidence="3 4" id="KW-0408">Iron</keyword>
<dbReference type="GO" id="GO:0009055">
    <property type="term" value="F:electron transfer activity"/>
    <property type="evidence" value="ECO:0007669"/>
    <property type="project" value="InterPro"/>
</dbReference>
<evidence type="ECO:0000256" key="6">
    <source>
        <dbReference type="SAM" id="Phobius"/>
    </source>
</evidence>
<keyword evidence="6" id="KW-1133">Transmembrane helix</keyword>
<dbReference type="PROSITE" id="PS51782">
    <property type="entry name" value="LYSM"/>
    <property type="match status" value="2"/>
</dbReference>